<dbReference type="Proteomes" id="UP001160301">
    <property type="component" value="Unassembled WGS sequence"/>
</dbReference>
<evidence type="ECO:0000256" key="1">
    <source>
        <dbReference type="SAM" id="MobiDB-lite"/>
    </source>
</evidence>
<gene>
    <name evidence="2" type="ORF">QHF89_11105</name>
</gene>
<comment type="caution">
    <text evidence="2">The sequence shown here is derived from an EMBL/GenBank/DDBJ whole genome shotgun (WGS) entry which is preliminary data.</text>
</comment>
<feature type="region of interest" description="Disordered" evidence="1">
    <location>
        <begin position="147"/>
        <end position="175"/>
    </location>
</feature>
<proteinExistence type="predicted"/>
<feature type="compositionally biased region" description="Polar residues" evidence="1">
    <location>
        <begin position="155"/>
        <end position="166"/>
    </location>
</feature>
<reference evidence="2 3" key="1">
    <citation type="submission" date="2023-04" db="EMBL/GenBank/DDBJ databases">
        <title>The genome sequence of Polyangium sorediatum DSM14670.</title>
        <authorList>
            <person name="Zhang X."/>
        </authorList>
    </citation>
    <scope>NUCLEOTIDE SEQUENCE [LARGE SCALE GENOMIC DNA]</scope>
    <source>
        <strain evidence="2 3">DSM 14670</strain>
    </source>
</reference>
<dbReference type="EMBL" id="JARZHI010000007">
    <property type="protein sequence ID" value="MDI1430049.1"/>
    <property type="molecule type" value="Genomic_DNA"/>
</dbReference>
<evidence type="ECO:0000313" key="3">
    <source>
        <dbReference type="Proteomes" id="UP001160301"/>
    </source>
</evidence>
<evidence type="ECO:0000313" key="2">
    <source>
        <dbReference type="EMBL" id="MDI1430049.1"/>
    </source>
</evidence>
<dbReference type="RefSeq" id="WP_136966972.1">
    <property type="nucleotide sequence ID" value="NZ_JARZHI010000007.1"/>
</dbReference>
<protein>
    <submittedName>
        <fullName evidence="2">Uncharacterized protein</fullName>
    </submittedName>
</protein>
<organism evidence="2 3">
    <name type="scientific">Polyangium sorediatum</name>
    <dbReference type="NCBI Taxonomy" id="889274"/>
    <lineage>
        <taxon>Bacteria</taxon>
        <taxon>Pseudomonadati</taxon>
        <taxon>Myxococcota</taxon>
        <taxon>Polyangia</taxon>
        <taxon>Polyangiales</taxon>
        <taxon>Polyangiaceae</taxon>
        <taxon>Polyangium</taxon>
    </lineage>
</organism>
<sequence>MDDDAVGKYTGVGAFDVQHYKHKLIDVRSGGLNRYRRSKPGIERVLGELAKAMPAHGDEARIHADTYKEILETAETLALIRKDKHGVVKLAEVLCESEVYHEDRLESLISRLGKSVIDSAHDDKKPGLLAVFEETLTYRSMYADKAAATRKKNEASAQEAQASPTGATDEKASRT</sequence>
<keyword evidence="3" id="KW-1185">Reference proteome</keyword>
<name>A0ABT6NP11_9BACT</name>
<accession>A0ABT6NP11</accession>